<keyword evidence="14" id="KW-0540">Nuclease</keyword>
<dbReference type="GO" id="GO:0004518">
    <property type="term" value="F:nuclease activity"/>
    <property type="evidence" value="ECO:0007669"/>
    <property type="project" value="UniProtKB-KW"/>
</dbReference>
<feature type="transmembrane region" description="Helical" evidence="33">
    <location>
        <begin position="426"/>
        <end position="445"/>
    </location>
</feature>
<feature type="domain" description="DNA2/NAM7 helicase helicase" evidence="35">
    <location>
        <begin position="1424"/>
        <end position="1486"/>
    </location>
</feature>
<feature type="domain" description="DNA replication factor Dna2 N-terminal" evidence="34">
    <location>
        <begin position="742"/>
        <end position="945"/>
    </location>
</feature>
<evidence type="ECO:0000256" key="21">
    <source>
        <dbReference type="ARBA" id="ARBA00022840"/>
    </source>
</evidence>
<evidence type="ECO:0000256" key="5">
    <source>
        <dbReference type="ARBA" id="ARBA00007913"/>
    </source>
</evidence>
<evidence type="ECO:0000256" key="7">
    <source>
        <dbReference type="ARBA" id="ARBA00011937"/>
    </source>
</evidence>
<dbReference type="CDD" id="cd18808">
    <property type="entry name" value="SF1_C_Upf1"/>
    <property type="match status" value="1"/>
</dbReference>
<name>A0A8H7DB30_9AGAR</name>
<feature type="transmembrane region" description="Helical" evidence="33">
    <location>
        <begin position="219"/>
        <end position="239"/>
    </location>
</feature>
<keyword evidence="16" id="KW-0547">Nucleotide-binding</keyword>
<feature type="region of interest" description="Disordered" evidence="32">
    <location>
        <begin position="503"/>
        <end position="526"/>
    </location>
</feature>
<evidence type="ECO:0000313" key="38">
    <source>
        <dbReference type="Proteomes" id="UP000620124"/>
    </source>
</evidence>
<keyword evidence="38" id="KW-1185">Reference proteome</keyword>
<evidence type="ECO:0000256" key="15">
    <source>
        <dbReference type="ARBA" id="ARBA00022723"/>
    </source>
</evidence>
<dbReference type="UniPathway" id="UPA00378"/>
<keyword evidence="28" id="KW-0539">Nucleus</keyword>
<dbReference type="Pfam" id="PF13086">
    <property type="entry name" value="AAA_11"/>
    <property type="match status" value="2"/>
</dbReference>
<keyword evidence="21" id="KW-0067">ATP-binding</keyword>
<evidence type="ECO:0000256" key="12">
    <source>
        <dbReference type="ARBA" id="ARBA00022692"/>
    </source>
</evidence>
<dbReference type="SUPFAM" id="SSF52540">
    <property type="entry name" value="P-loop containing nucleoside triphosphate hydrolases"/>
    <property type="match status" value="1"/>
</dbReference>
<comment type="catalytic activity">
    <reaction evidence="31">
        <text>ATP + H2O = ADP + phosphate + H(+)</text>
        <dbReference type="Rhea" id="RHEA:13065"/>
        <dbReference type="ChEBI" id="CHEBI:15377"/>
        <dbReference type="ChEBI" id="CHEBI:15378"/>
        <dbReference type="ChEBI" id="CHEBI:30616"/>
        <dbReference type="ChEBI" id="CHEBI:43474"/>
        <dbReference type="ChEBI" id="CHEBI:456216"/>
        <dbReference type="EC" id="3.6.4.12"/>
    </reaction>
</comment>
<keyword evidence="25" id="KW-0238">DNA-binding</keyword>
<evidence type="ECO:0000259" key="35">
    <source>
        <dbReference type="Pfam" id="PF13086"/>
    </source>
</evidence>
<dbReference type="InterPro" id="IPR014808">
    <property type="entry name" value="DNA_replication_fac_Dna2_N"/>
</dbReference>
<dbReference type="GO" id="GO:0006260">
    <property type="term" value="P:DNA replication"/>
    <property type="evidence" value="ECO:0007669"/>
    <property type="project" value="UniProtKB-KW"/>
</dbReference>
<evidence type="ECO:0000256" key="20">
    <source>
        <dbReference type="ARBA" id="ARBA00022824"/>
    </source>
</evidence>
<dbReference type="GO" id="GO:0005524">
    <property type="term" value="F:ATP binding"/>
    <property type="evidence" value="ECO:0007669"/>
    <property type="project" value="UniProtKB-KW"/>
</dbReference>
<keyword evidence="17" id="KW-0227">DNA damage</keyword>
<evidence type="ECO:0000256" key="4">
    <source>
        <dbReference type="ARBA" id="ARBA00004922"/>
    </source>
</evidence>
<evidence type="ECO:0000256" key="30">
    <source>
        <dbReference type="ARBA" id="ARBA00032921"/>
    </source>
</evidence>
<evidence type="ECO:0000256" key="25">
    <source>
        <dbReference type="ARBA" id="ARBA00023125"/>
    </source>
</evidence>
<dbReference type="GO" id="GO:0003677">
    <property type="term" value="F:DNA binding"/>
    <property type="evidence" value="ECO:0007669"/>
    <property type="project" value="UniProtKB-KW"/>
</dbReference>
<comment type="pathway">
    <text evidence="4">Protein modification; protein glycosylation.</text>
</comment>
<keyword evidence="22 33" id="KW-1133">Transmembrane helix</keyword>
<evidence type="ECO:0000259" key="36">
    <source>
        <dbReference type="Pfam" id="PF13087"/>
    </source>
</evidence>
<feature type="region of interest" description="Disordered" evidence="32">
    <location>
        <begin position="623"/>
        <end position="662"/>
    </location>
</feature>
<dbReference type="PANTHER" id="PTHR12413">
    <property type="entry name" value="DOLICHYL GLYCOSYLTRANSFERASE"/>
    <property type="match status" value="1"/>
</dbReference>
<comment type="subcellular location">
    <subcellularLocation>
        <location evidence="3">Endoplasmic reticulum membrane</location>
        <topology evidence="3">Multi-pass membrane protein</topology>
    </subcellularLocation>
    <subcellularLocation>
        <location evidence="2">Nucleus</location>
    </subcellularLocation>
</comment>
<dbReference type="Proteomes" id="UP000620124">
    <property type="component" value="Unassembled WGS sequence"/>
</dbReference>
<organism evidence="37 38">
    <name type="scientific">Mycena venus</name>
    <dbReference type="NCBI Taxonomy" id="2733690"/>
    <lineage>
        <taxon>Eukaryota</taxon>
        <taxon>Fungi</taxon>
        <taxon>Dikarya</taxon>
        <taxon>Basidiomycota</taxon>
        <taxon>Agaricomycotina</taxon>
        <taxon>Agaricomycetes</taxon>
        <taxon>Agaricomycetidae</taxon>
        <taxon>Agaricales</taxon>
        <taxon>Marasmiineae</taxon>
        <taxon>Mycenaceae</taxon>
        <taxon>Mycena</taxon>
    </lineage>
</organism>
<evidence type="ECO:0000256" key="27">
    <source>
        <dbReference type="ARBA" id="ARBA00023204"/>
    </source>
</evidence>
<evidence type="ECO:0000256" key="17">
    <source>
        <dbReference type="ARBA" id="ARBA00022763"/>
    </source>
</evidence>
<keyword evidence="19 37" id="KW-0347">Helicase</keyword>
<dbReference type="GO" id="GO:0005789">
    <property type="term" value="C:endoplasmic reticulum membrane"/>
    <property type="evidence" value="ECO:0007669"/>
    <property type="project" value="UniProtKB-SubCell"/>
</dbReference>
<keyword evidence="15" id="KW-0479">Metal-binding</keyword>
<feature type="transmembrane region" description="Helical" evidence="33">
    <location>
        <begin position="193"/>
        <end position="213"/>
    </location>
</feature>
<dbReference type="EC" id="2.4.1.267" evidence="7"/>
<proteinExistence type="inferred from homology"/>
<evidence type="ECO:0000256" key="14">
    <source>
        <dbReference type="ARBA" id="ARBA00022722"/>
    </source>
</evidence>
<keyword evidence="9" id="KW-0004">4Fe-4S</keyword>
<evidence type="ECO:0000256" key="23">
    <source>
        <dbReference type="ARBA" id="ARBA00023004"/>
    </source>
</evidence>
<gene>
    <name evidence="37" type="ORF">MVEN_00391700</name>
</gene>
<comment type="cofactor">
    <cofactor evidence="1">
        <name>[4Fe-4S] cluster</name>
        <dbReference type="ChEBI" id="CHEBI:49883"/>
    </cofactor>
</comment>
<evidence type="ECO:0000256" key="31">
    <source>
        <dbReference type="ARBA" id="ARBA00047995"/>
    </source>
</evidence>
<dbReference type="InterPro" id="IPR047187">
    <property type="entry name" value="SF1_C_Upf1"/>
</dbReference>
<dbReference type="CDD" id="cd22318">
    <property type="entry name" value="DNA2_N-like"/>
    <property type="match status" value="1"/>
</dbReference>
<feature type="transmembrane region" description="Helical" evidence="33">
    <location>
        <begin position="457"/>
        <end position="477"/>
    </location>
</feature>
<dbReference type="OrthoDB" id="6513042at2759"/>
<comment type="similarity">
    <text evidence="6">Belongs to the ALG6/ALG8 glucosyltransferase family.</text>
</comment>
<dbReference type="InterPro" id="IPR041677">
    <property type="entry name" value="DNA2/NAM7_AAA_11"/>
</dbReference>
<evidence type="ECO:0000256" key="19">
    <source>
        <dbReference type="ARBA" id="ARBA00022806"/>
    </source>
</evidence>
<evidence type="ECO:0000256" key="6">
    <source>
        <dbReference type="ARBA" id="ARBA00008715"/>
    </source>
</evidence>
<dbReference type="InterPro" id="IPR026851">
    <property type="entry name" value="Dna2/JHS1_DEXXQ-box"/>
</dbReference>
<keyword evidence="11" id="KW-0808">Transferase</keyword>
<keyword evidence="26 33" id="KW-0472">Membrane</keyword>
<keyword evidence="18" id="KW-0378">Hydrolase</keyword>
<dbReference type="GO" id="GO:0042281">
    <property type="term" value="F:dolichyl pyrophosphate Man9GlcNAc2 alpha-1,3-glucosyltransferase activity"/>
    <property type="evidence" value="ECO:0007669"/>
    <property type="project" value="UniProtKB-EC"/>
</dbReference>
<evidence type="ECO:0000259" key="34">
    <source>
        <dbReference type="Pfam" id="PF08696"/>
    </source>
</evidence>
<dbReference type="GO" id="GO:0051539">
    <property type="term" value="F:4 iron, 4 sulfur cluster binding"/>
    <property type="evidence" value="ECO:0007669"/>
    <property type="project" value="UniProtKB-KW"/>
</dbReference>
<feature type="transmembrane region" description="Helical" evidence="33">
    <location>
        <begin position="160"/>
        <end position="186"/>
    </location>
</feature>
<dbReference type="GO" id="GO:0046872">
    <property type="term" value="F:metal ion binding"/>
    <property type="evidence" value="ECO:0007669"/>
    <property type="project" value="UniProtKB-KW"/>
</dbReference>
<keyword evidence="13" id="KW-0235">DNA replication</keyword>
<evidence type="ECO:0000256" key="29">
    <source>
        <dbReference type="ARBA" id="ARBA00023268"/>
    </source>
</evidence>
<dbReference type="GO" id="GO:0017116">
    <property type="term" value="F:single-stranded DNA helicase activity"/>
    <property type="evidence" value="ECO:0007669"/>
    <property type="project" value="InterPro"/>
</dbReference>
<keyword evidence="29" id="KW-0511">Multifunctional enzyme</keyword>
<feature type="transmembrane region" description="Helical" evidence="33">
    <location>
        <begin position="332"/>
        <end position="349"/>
    </location>
</feature>
<sequence>MDTLDAQARRKSLGSPQRVACYDVHQVQHEFRIVFWVHPPMFGDYEAQRHWMELTIHLPILRWYTYDLQYWGLDYPPLTAYVSWLCGIVGHWLEPSWVALDKSRGIETEGSKVFMRSTVVLLDAPHIHSRTPHNLALVTLLFQPALLLIDFGHFQYNSVMLGFALLAINFFAWGQDLAGAVCFVLSLGFKQMALYYAPAIGGYLLAKCLYLGVNEGGKLFVRLALVTSLSFIVLFLPFLPPFAPISAIFDPISRIFPFARGLFEDKVANFWCASNVVFKWKNWASSAFLVKISAAFTALGFLPNVLVFLRIAWQTQLPHGAKAPPHTPILPLLPYALLTSSMSFFLFSFQVHEKTILLPLLPITLLLSSAPIDSTTFGWGALANNVAVFSMWPLLKRDGLGVQYIALTILWNRLLGYNPFRLPSQSFVQLLSLVVYASALGLHVLELLITPPARYPDLFAVLNVLISTPVFGLVWLWSIKCGLEMSWAVGGLGNVVPRQHRTSLVGDDEKPAPRPRPVSSIGSAQGRRRAPVFRALSSSPFATFSLSTRAPLLHDFPHLYDLDEHQATAQSPDFIAVFSWTISTPATRSSMPPTIHTAAEEEEFMKNLLAGLDQDDSFWNAVPTPENTPAKPPPAVAQQTRPTAPPVTPTKRQTTTAKQKPVTPGDVDIAALLEGAEDWDWSDMNSDFISPVKKSPKKHVTQPGTPAHVSLPYARCLVESVSESTINGRLQKNLAVNLSNVERRSVILTDEWARTDVRVGDIVNVLGSFTKSGTSTLSISITSSENILILHPDLLLTPSALSSSLECRRKPLLSGLVRSSSDTTPALVWGNILHEVMQASMSSGRWEDGWVEEKIEEVIREKISDVAKINLSVEDARREIKLRAKGLKAFSEKYLGNSPKAQGLLTNTRSGPNETSRLAISQVLDIEEDIWSPIWGLKGKIDATVLAVIEDSKSPNVKAVVSTGPKPFEIKTGRPVAGLEHRAQTMLYTLLTEERYGAQVSSGLLFYTQSEEVVRVPATRNDLKGLIGARNELAAYMTRRTQKEKDHRKNGDETKMLEPAESFFPPTIDDERVCKRCFALDTCMLYRKAVENVVDRGSPIADIYDLKTGHITPTHATFFKQWEALLSLEEQEAVRFKKELWTMGAAEREAKGRCFSAMLLDTSYSPESTLKTSKIHRFTYRLTRASTSPSLLNGHISVGDPITVSIEPNLLALARGFVLDLTKSSVVVGVDHELSPETISTRISRFRAVGVGSTSVPVFRVDKDELYGGMGRMRDNLAHLFYADGDARRLELVVDLKAPVFAEDPTLPPPHLARHYEHLNPNQQDAMQKVLAAQDYAMILGMPGTGKTTVIAAIIKVLVGMGKTVLLTSYTHSAVDTILLKLKDKVDFSILRIGNADKVHPEIQQFTLAARRTPTTVEQLEQQIMSPPVVATTCLSVDHALFTRRKFDYCIVDEASQITLPTCLGPLRFAETFVLVGDHFQLPPLVRNQEARKGGLDVSLFRRLSDAHPQAVVNMAHQYRMNEDIMTLSNKLIYGDRLTCGSEAVASQSLVLPDTKFLRHIHIGKSCHADGCWIDRLMTESCKAVFVDTDAVPAQDSRVGDLVQNEVEANLVYQVTETLLRSGVPPEQIGLISVYRQQLKLLGHLLADRKGIEILTADRSQGRDKDCIIISMVRSNDTGFVSSFIFVLVTVFNSMIEPSKRRPFSKISFDLVESRGWILRLPPKADILHPALAVGASTGAPKRGAEDMDVPLGGKENAVIAERPQKKLKLKRAEEGILRGRPILRDLMNETN</sequence>
<dbReference type="EC" id="3.6.4.12" evidence="8"/>
<feature type="transmembrane region" description="Helical" evidence="33">
    <location>
        <begin position="288"/>
        <end position="312"/>
    </location>
</feature>
<evidence type="ECO:0000256" key="22">
    <source>
        <dbReference type="ARBA" id="ARBA00022989"/>
    </source>
</evidence>
<keyword evidence="10" id="KW-0328">Glycosyltransferase</keyword>
<evidence type="ECO:0000256" key="10">
    <source>
        <dbReference type="ARBA" id="ARBA00022676"/>
    </source>
</evidence>
<feature type="transmembrane region" description="Helical" evidence="33">
    <location>
        <begin position="402"/>
        <end position="420"/>
    </location>
</feature>
<feature type="domain" description="DNA2/NAM7 helicase helicase" evidence="35">
    <location>
        <begin position="1318"/>
        <end position="1411"/>
    </location>
</feature>
<keyword evidence="27" id="KW-0234">DNA repair</keyword>
<evidence type="ECO:0000256" key="33">
    <source>
        <dbReference type="SAM" id="Phobius"/>
    </source>
</evidence>
<evidence type="ECO:0000256" key="11">
    <source>
        <dbReference type="ARBA" id="ARBA00022679"/>
    </source>
</evidence>
<dbReference type="PANTHER" id="PTHR12413:SF1">
    <property type="entry name" value="DOLICHYL PYROPHOSPHATE MAN9GLCNAC2 ALPHA-1,3-GLUCOSYLTRANSFERASE"/>
    <property type="match status" value="1"/>
</dbReference>
<accession>A0A8H7DB30</accession>
<dbReference type="EMBL" id="JACAZI010000003">
    <property type="protein sequence ID" value="KAF7365201.1"/>
    <property type="molecule type" value="Genomic_DNA"/>
</dbReference>
<evidence type="ECO:0000313" key="37">
    <source>
        <dbReference type="EMBL" id="KAF7365201.1"/>
    </source>
</evidence>
<dbReference type="GO" id="GO:0006281">
    <property type="term" value="P:DNA repair"/>
    <property type="evidence" value="ECO:0007669"/>
    <property type="project" value="UniProtKB-KW"/>
</dbReference>
<dbReference type="InterPro" id="IPR011604">
    <property type="entry name" value="PDDEXK-like_dom_sf"/>
</dbReference>
<evidence type="ECO:0000256" key="16">
    <source>
        <dbReference type="ARBA" id="ARBA00022741"/>
    </source>
</evidence>
<comment type="similarity">
    <text evidence="5">Belongs to the DNA2/NAM7 helicase family.</text>
</comment>
<keyword evidence="24" id="KW-0411">Iron-sulfur</keyword>
<evidence type="ECO:0000256" key="3">
    <source>
        <dbReference type="ARBA" id="ARBA00004477"/>
    </source>
</evidence>
<keyword evidence="20" id="KW-0256">Endoplasmic reticulum</keyword>
<reference evidence="37" key="1">
    <citation type="submission" date="2020-05" db="EMBL/GenBank/DDBJ databases">
        <title>Mycena genomes resolve the evolution of fungal bioluminescence.</title>
        <authorList>
            <person name="Tsai I.J."/>
        </authorList>
    </citation>
    <scope>NUCLEOTIDE SEQUENCE</scope>
    <source>
        <strain evidence="37">CCC161011</strain>
    </source>
</reference>
<dbReference type="GO" id="GO:0005634">
    <property type="term" value="C:nucleus"/>
    <property type="evidence" value="ECO:0007669"/>
    <property type="project" value="UniProtKB-SubCell"/>
</dbReference>
<dbReference type="FunFam" id="3.40.50.300:FF:001170">
    <property type="entry name" value="DNA replication helicase Dna2"/>
    <property type="match status" value="1"/>
</dbReference>
<evidence type="ECO:0000256" key="9">
    <source>
        <dbReference type="ARBA" id="ARBA00022485"/>
    </source>
</evidence>
<evidence type="ECO:0000256" key="8">
    <source>
        <dbReference type="ARBA" id="ARBA00012551"/>
    </source>
</evidence>
<dbReference type="GO" id="GO:0016787">
    <property type="term" value="F:hydrolase activity"/>
    <property type="evidence" value="ECO:0007669"/>
    <property type="project" value="UniProtKB-KW"/>
</dbReference>
<keyword evidence="23" id="KW-0408">Iron</keyword>
<evidence type="ECO:0000256" key="1">
    <source>
        <dbReference type="ARBA" id="ARBA00001966"/>
    </source>
</evidence>
<dbReference type="Gene3D" id="3.90.320.10">
    <property type="match status" value="1"/>
</dbReference>
<evidence type="ECO:0000256" key="28">
    <source>
        <dbReference type="ARBA" id="ARBA00023242"/>
    </source>
</evidence>
<dbReference type="InterPro" id="IPR004856">
    <property type="entry name" value="Glyco_trans_ALG6/ALG8"/>
</dbReference>
<feature type="domain" description="DNA2/NAM7 helicase-like C-terminal" evidence="36">
    <location>
        <begin position="1496"/>
        <end position="1681"/>
    </location>
</feature>
<comment type="caution">
    <text evidence="37">The sequence shown here is derived from an EMBL/GenBank/DDBJ whole genome shotgun (WGS) entry which is preliminary data.</text>
</comment>
<dbReference type="Pfam" id="PF13087">
    <property type="entry name" value="AAA_12"/>
    <property type="match status" value="1"/>
</dbReference>
<evidence type="ECO:0000256" key="13">
    <source>
        <dbReference type="ARBA" id="ARBA00022705"/>
    </source>
</evidence>
<protein>
    <recommendedName>
        <fullName evidence="30">Dol-P-Glc:Man(9)GlcNAc(2)-PP-Dol alpha-1,3-glucosyltransferase</fullName>
        <ecNumber evidence="7">2.4.1.267</ecNumber>
        <ecNumber evidence="8">3.6.4.12</ecNumber>
    </recommendedName>
</protein>
<dbReference type="Pfam" id="PF03155">
    <property type="entry name" value="Alg6_Alg8"/>
    <property type="match status" value="1"/>
</dbReference>
<evidence type="ECO:0000256" key="26">
    <source>
        <dbReference type="ARBA" id="ARBA00023136"/>
    </source>
</evidence>
<dbReference type="InterPro" id="IPR041679">
    <property type="entry name" value="DNA2/NAM7-like_C"/>
</dbReference>
<evidence type="ECO:0000256" key="18">
    <source>
        <dbReference type="ARBA" id="ARBA00022801"/>
    </source>
</evidence>
<dbReference type="Pfam" id="PF08696">
    <property type="entry name" value="Dna2"/>
    <property type="match status" value="1"/>
</dbReference>
<dbReference type="InterPro" id="IPR027417">
    <property type="entry name" value="P-loop_NTPase"/>
</dbReference>
<evidence type="ECO:0000256" key="2">
    <source>
        <dbReference type="ARBA" id="ARBA00004123"/>
    </source>
</evidence>
<evidence type="ECO:0000256" key="24">
    <source>
        <dbReference type="ARBA" id="ARBA00023014"/>
    </source>
</evidence>
<dbReference type="Gene3D" id="3.40.50.300">
    <property type="entry name" value="P-loop containing nucleotide triphosphate hydrolases"/>
    <property type="match status" value="2"/>
</dbReference>
<dbReference type="CDD" id="cd18041">
    <property type="entry name" value="DEXXQc_DNA2"/>
    <property type="match status" value="1"/>
</dbReference>
<evidence type="ECO:0000256" key="32">
    <source>
        <dbReference type="SAM" id="MobiDB-lite"/>
    </source>
</evidence>
<keyword evidence="12 33" id="KW-0812">Transmembrane</keyword>